<name>A0A1N7IHQ5_9PROT</name>
<organism evidence="2 3">
    <name type="scientific">Insolitispirillum peregrinum</name>
    <dbReference type="NCBI Taxonomy" id="80876"/>
    <lineage>
        <taxon>Bacteria</taxon>
        <taxon>Pseudomonadati</taxon>
        <taxon>Pseudomonadota</taxon>
        <taxon>Alphaproteobacteria</taxon>
        <taxon>Rhodospirillales</taxon>
        <taxon>Novispirillaceae</taxon>
        <taxon>Insolitispirillum</taxon>
    </lineage>
</organism>
<dbReference type="Pfam" id="PF13510">
    <property type="entry name" value="Fer2_4"/>
    <property type="match status" value="1"/>
</dbReference>
<dbReference type="InterPro" id="IPR036010">
    <property type="entry name" value="2Fe-2S_ferredoxin-like_sf"/>
</dbReference>
<dbReference type="OrthoDB" id="573392at2"/>
<dbReference type="AlphaFoldDB" id="A0A1N7IHQ5"/>
<proteinExistence type="predicted"/>
<accession>A0A1N7IHQ5</accession>
<reference evidence="2 3" key="1">
    <citation type="submission" date="2017-01" db="EMBL/GenBank/DDBJ databases">
        <authorList>
            <person name="Mah S.A."/>
            <person name="Swanson W.J."/>
            <person name="Moy G.W."/>
            <person name="Vacquier V.D."/>
        </authorList>
    </citation>
    <scope>NUCLEOTIDE SEQUENCE [LARGE SCALE GENOMIC DNA]</scope>
    <source>
        <strain evidence="2 3">DSM 11589</strain>
    </source>
</reference>
<sequence length="108" mass="11760">MSLLIRYAEQSRPSVRFFLDGQAVSALAGDTLLTAVLTVRERLRTTEFTGSPRAGFCMMGACQDCWVQVRRGDGPVQRLRACSTLLEADMSLSTTSAPPPVIAEEPKP</sequence>
<dbReference type="STRING" id="80876.SAMN05421779_10161"/>
<dbReference type="RefSeq" id="WP_076397952.1">
    <property type="nucleotide sequence ID" value="NZ_FTOA01000001.1"/>
</dbReference>
<evidence type="ECO:0000313" key="2">
    <source>
        <dbReference type="EMBL" id="SIS36598.1"/>
    </source>
</evidence>
<evidence type="ECO:0000256" key="1">
    <source>
        <dbReference type="ARBA" id="ARBA00023002"/>
    </source>
</evidence>
<dbReference type="InterPro" id="IPR042204">
    <property type="entry name" value="2Fe-2S-bd_N"/>
</dbReference>
<dbReference type="SUPFAM" id="SSF54292">
    <property type="entry name" value="2Fe-2S ferredoxin-like"/>
    <property type="match status" value="1"/>
</dbReference>
<dbReference type="Proteomes" id="UP000185678">
    <property type="component" value="Unassembled WGS sequence"/>
</dbReference>
<dbReference type="Gene3D" id="3.10.20.440">
    <property type="entry name" value="2Fe-2S iron-sulphur cluster binding domain, sarcosine oxidase, alpha subunit, N-terminal domain"/>
    <property type="match status" value="1"/>
</dbReference>
<keyword evidence="3" id="KW-1185">Reference proteome</keyword>
<dbReference type="GO" id="GO:0016491">
    <property type="term" value="F:oxidoreductase activity"/>
    <property type="evidence" value="ECO:0007669"/>
    <property type="project" value="UniProtKB-KW"/>
</dbReference>
<dbReference type="GO" id="GO:0051536">
    <property type="term" value="F:iron-sulfur cluster binding"/>
    <property type="evidence" value="ECO:0007669"/>
    <property type="project" value="InterPro"/>
</dbReference>
<dbReference type="EMBL" id="FTOA01000001">
    <property type="protein sequence ID" value="SIS36598.1"/>
    <property type="molecule type" value="Genomic_DNA"/>
</dbReference>
<protein>
    <submittedName>
        <fullName evidence="2">2Fe-2S iron-sulfur cluster binding domain-containing protein</fullName>
    </submittedName>
</protein>
<evidence type="ECO:0000313" key="3">
    <source>
        <dbReference type="Proteomes" id="UP000185678"/>
    </source>
</evidence>
<gene>
    <name evidence="2" type="ORF">SAMN05421779_10161</name>
</gene>
<keyword evidence="1" id="KW-0560">Oxidoreductase</keyword>